<accession>A0A2P5E0Q5</accession>
<dbReference type="EMBL" id="JXTB01000006">
    <property type="protein sequence ID" value="PON79108.1"/>
    <property type="molecule type" value="Genomic_DNA"/>
</dbReference>
<name>A0A2P5E0Q5_PARAD</name>
<sequence length="111" mass="12473">MTWQLLRKCLYAWGLSNLRTTDQTVATGASIAWTTREQHWLGPTECAWWFATDSGTAKYFAAGTMWECLWQLTAVPVPATAVGLFGGLILWSWSEEGIVFFFFFGFFSGGL</sequence>
<organism evidence="1 2">
    <name type="scientific">Parasponia andersonii</name>
    <name type="common">Sponia andersonii</name>
    <dbReference type="NCBI Taxonomy" id="3476"/>
    <lineage>
        <taxon>Eukaryota</taxon>
        <taxon>Viridiplantae</taxon>
        <taxon>Streptophyta</taxon>
        <taxon>Embryophyta</taxon>
        <taxon>Tracheophyta</taxon>
        <taxon>Spermatophyta</taxon>
        <taxon>Magnoliopsida</taxon>
        <taxon>eudicotyledons</taxon>
        <taxon>Gunneridae</taxon>
        <taxon>Pentapetalae</taxon>
        <taxon>rosids</taxon>
        <taxon>fabids</taxon>
        <taxon>Rosales</taxon>
        <taxon>Cannabaceae</taxon>
        <taxon>Parasponia</taxon>
    </lineage>
</organism>
<reference evidence="2" key="1">
    <citation type="submission" date="2016-06" db="EMBL/GenBank/DDBJ databases">
        <title>Parallel loss of symbiosis genes in relatives of nitrogen-fixing non-legume Parasponia.</title>
        <authorList>
            <person name="Van Velzen R."/>
            <person name="Holmer R."/>
            <person name="Bu F."/>
            <person name="Rutten L."/>
            <person name="Van Zeijl A."/>
            <person name="Liu W."/>
            <person name="Santuari L."/>
            <person name="Cao Q."/>
            <person name="Sharma T."/>
            <person name="Shen D."/>
            <person name="Roswanjaya Y."/>
            <person name="Wardhani T."/>
            <person name="Kalhor M.S."/>
            <person name="Jansen J."/>
            <person name="Van den Hoogen J."/>
            <person name="Gungor B."/>
            <person name="Hartog M."/>
            <person name="Hontelez J."/>
            <person name="Verver J."/>
            <person name="Yang W.-C."/>
            <person name="Schijlen E."/>
            <person name="Repin R."/>
            <person name="Schilthuizen M."/>
            <person name="Schranz E."/>
            <person name="Heidstra R."/>
            <person name="Miyata K."/>
            <person name="Fedorova E."/>
            <person name="Kohlen W."/>
            <person name="Bisseling T."/>
            <person name="Smit S."/>
            <person name="Geurts R."/>
        </authorList>
    </citation>
    <scope>NUCLEOTIDE SEQUENCE [LARGE SCALE GENOMIC DNA]</scope>
    <source>
        <strain evidence="2">cv. WU1-14</strain>
    </source>
</reference>
<proteinExistence type="predicted"/>
<gene>
    <name evidence="1" type="ORF">PanWU01x14_016090</name>
</gene>
<dbReference type="OrthoDB" id="10277088at2759"/>
<dbReference type="Proteomes" id="UP000237105">
    <property type="component" value="Unassembled WGS sequence"/>
</dbReference>
<evidence type="ECO:0000313" key="1">
    <source>
        <dbReference type="EMBL" id="PON79108.1"/>
    </source>
</evidence>
<comment type="caution">
    <text evidence="1">The sequence shown here is derived from an EMBL/GenBank/DDBJ whole genome shotgun (WGS) entry which is preliminary data.</text>
</comment>
<dbReference type="AlphaFoldDB" id="A0A2P5E0Q5"/>
<keyword evidence="2" id="KW-1185">Reference proteome</keyword>
<protein>
    <submittedName>
        <fullName evidence="1">Uncharacterized protein</fullName>
    </submittedName>
</protein>
<evidence type="ECO:0000313" key="2">
    <source>
        <dbReference type="Proteomes" id="UP000237105"/>
    </source>
</evidence>